<gene>
    <name evidence="1" type="ORF">VIBC2010_05139</name>
</gene>
<dbReference type="EMBL" id="AEIU01000074">
    <property type="protein sequence ID" value="EFP96534.1"/>
    <property type="molecule type" value="Genomic_DNA"/>
</dbReference>
<evidence type="ECO:0000313" key="1">
    <source>
        <dbReference type="EMBL" id="EFP96534.1"/>
    </source>
</evidence>
<reference evidence="1 2" key="1">
    <citation type="journal article" date="2012" name="Int. J. Syst. Evol. Microbiol.">
        <title>Vibrio caribbeanicus sp. nov., isolated from the marine sponge Scleritoderma cyanea.</title>
        <authorList>
            <person name="Hoffmann M."/>
            <person name="Monday S.R."/>
            <person name="Allard M.W."/>
            <person name="Strain E.A."/>
            <person name="Whittaker P."/>
            <person name="Naum M."/>
            <person name="McCarthy P.J."/>
            <person name="Lopez J.V."/>
            <person name="Fischer M."/>
            <person name="Brown E.W."/>
        </authorList>
    </citation>
    <scope>NUCLEOTIDE SEQUENCE [LARGE SCALE GENOMIC DNA]</scope>
    <source>
        <strain evidence="1 2">ATCC BAA-2122</strain>
    </source>
</reference>
<name>E3BKE9_9VIBR</name>
<organism evidence="1 2">
    <name type="scientific">Vibrio caribbeanicus ATCC BAA-2122</name>
    <dbReference type="NCBI Taxonomy" id="796620"/>
    <lineage>
        <taxon>Bacteria</taxon>
        <taxon>Pseudomonadati</taxon>
        <taxon>Pseudomonadota</taxon>
        <taxon>Gammaproteobacteria</taxon>
        <taxon>Vibrionales</taxon>
        <taxon>Vibrionaceae</taxon>
        <taxon>Vibrio</taxon>
    </lineage>
</organism>
<evidence type="ECO:0000313" key="2">
    <source>
        <dbReference type="Proteomes" id="UP000002943"/>
    </source>
</evidence>
<proteinExistence type="predicted"/>
<sequence>MLSLTLEWPEFSHHVANLDNIHTYYFNVLYMSDGRIQYAIDGLYGGDWIDHKTHFSELILGDIIEKLSIMN</sequence>
<comment type="caution">
    <text evidence="1">The sequence shown here is derived from an EMBL/GenBank/DDBJ whole genome shotgun (WGS) entry which is preliminary data.</text>
</comment>
<dbReference type="Proteomes" id="UP000002943">
    <property type="component" value="Unassembled WGS sequence"/>
</dbReference>
<dbReference type="AlphaFoldDB" id="E3BKE9"/>
<keyword evidence="2" id="KW-1185">Reference proteome</keyword>
<protein>
    <submittedName>
        <fullName evidence="1">Uncharacterized protein</fullName>
    </submittedName>
</protein>
<accession>E3BKE9</accession>